<accession>A0A8H6Z807</accession>
<dbReference type="Pfam" id="PF18885">
    <property type="entry name" value="DUF5648"/>
    <property type="match status" value="1"/>
</dbReference>
<name>A0A8H6Z807_9AGAR</name>
<proteinExistence type="predicted"/>
<sequence>MHPDRSRHLGSSLQNLRDVAQSAHSLMRPCSALIHVLVDFLPARCTIGSVSSPGCTGPSSIAYGCSKYAADKMGMDPELGAETIGRRRASALNLVLEDGAGTSRYVSLASIGRAWTGSPAELKGDVAFCAYSIPIPDDAHTEIDIDFCSRRRDGIFITHPPLITLRRRYRRLPRTPLLPIVASVSVPTLVMAATLCDLTMKHILPSILLSIVVGLAAAMNNLHGAGRSAETCGDPSDTLPWYRVGLISGFAYGYGTDLTWVNSVIRNNDYALQTIMGMVFLTQEESTVPCYFLASIPLVDNFVTINATERDAAIASGQYVLVPTFETYIYPTEICGSIPMYRLYNSAQTSNFFTTSESERLNAISSSGYADLGIAGYVLPAGVAC</sequence>
<dbReference type="AlphaFoldDB" id="A0A8H6Z807"/>
<comment type="caution">
    <text evidence="2">The sequence shown here is derived from an EMBL/GenBank/DDBJ whole genome shotgun (WGS) entry which is preliminary data.</text>
</comment>
<dbReference type="Proteomes" id="UP000623467">
    <property type="component" value="Unassembled WGS sequence"/>
</dbReference>
<evidence type="ECO:0000313" key="2">
    <source>
        <dbReference type="EMBL" id="KAF7374235.1"/>
    </source>
</evidence>
<dbReference type="EMBL" id="JACAZH010000002">
    <property type="protein sequence ID" value="KAF7374235.1"/>
    <property type="molecule type" value="Genomic_DNA"/>
</dbReference>
<evidence type="ECO:0000259" key="1">
    <source>
        <dbReference type="Pfam" id="PF18885"/>
    </source>
</evidence>
<keyword evidence="3" id="KW-1185">Reference proteome</keyword>
<protein>
    <recommendedName>
        <fullName evidence="1">DUF5648 domain-containing protein</fullName>
    </recommendedName>
</protein>
<dbReference type="OrthoDB" id="9971254at2759"/>
<organism evidence="2 3">
    <name type="scientific">Mycena sanguinolenta</name>
    <dbReference type="NCBI Taxonomy" id="230812"/>
    <lineage>
        <taxon>Eukaryota</taxon>
        <taxon>Fungi</taxon>
        <taxon>Dikarya</taxon>
        <taxon>Basidiomycota</taxon>
        <taxon>Agaricomycotina</taxon>
        <taxon>Agaricomycetes</taxon>
        <taxon>Agaricomycetidae</taxon>
        <taxon>Agaricales</taxon>
        <taxon>Marasmiineae</taxon>
        <taxon>Mycenaceae</taxon>
        <taxon>Mycena</taxon>
    </lineage>
</organism>
<reference evidence="2" key="1">
    <citation type="submission" date="2020-05" db="EMBL/GenBank/DDBJ databases">
        <title>Mycena genomes resolve the evolution of fungal bioluminescence.</title>
        <authorList>
            <person name="Tsai I.J."/>
        </authorList>
    </citation>
    <scope>NUCLEOTIDE SEQUENCE</scope>
    <source>
        <strain evidence="2">160909Yilan</strain>
    </source>
</reference>
<gene>
    <name evidence="2" type="ORF">MSAN_00306400</name>
</gene>
<evidence type="ECO:0000313" key="3">
    <source>
        <dbReference type="Proteomes" id="UP000623467"/>
    </source>
</evidence>
<feature type="domain" description="DUF5648" evidence="1">
    <location>
        <begin position="254"/>
        <end position="379"/>
    </location>
</feature>
<dbReference type="InterPro" id="IPR043708">
    <property type="entry name" value="DUF5648"/>
</dbReference>